<reference evidence="1" key="1">
    <citation type="submission" date="2021-01" db="EMBL/GenBank/DDBJ databases">
        <authorList>
            <person name="Corre E."/>
            <person name="Pelletier E."/>
            <person name="Niang G."/>
            <person name="Scheremetjew M."/>
            <person name="Finn R."/>
            <person name="Kale V."/>
            <person name="Holt S."/>
            <person name="Cochrane G."/>
            <person name="Meng A."/>
            <person name="Brown T."/>
            <person name="Cohen L."/>
        </authorList>
    </citation>
    <scope>NUCLEOTIDE SEQUENCE</scope>
    <source>
        <strain evidence="1">UIO037</strain>
    </source>
</reference>
<dbReference type="AlphaFoldDB" id="A0A7S4HFF4"/>
<protein>
    <submittedName>
        <fullName evidence="1">Uncharacterized protein</fullName>
    </submittedName>
</protein>
<evidence type="ECO:0000313" key="1">
    <source>
        <dbReference type="EMBL" id="CAE2197615.1"/>
    </source>
</evidence>
<proteinExistence type="predicted"/>
<organism evidence="1">
    <name type="scientific">Prymnesium polylepis</name>
    <dbReference type="NCBI Taxonomy" id="72548"/>
    <lineage>
        <taxon>Eukaryota</taxon>
        <taxon>Haptista</taxon>
        <taxon>Haptophyta</taxon>
        <taxon>Prymnesiophyceae</taxon>
        <taxon>Prymnesiales</taxon>
        <taxon>Prymnesiaceae</taxon>
        <taxon>Prymnesium</taxon>
    </lineage>
</organism>
<name>A0A7S4HFF4_9EUKA</name>
<dbReference type="EMBL" id="HBKO01006156">
    <property type="protein sequence ID" value="CAE2197615.1"/>
    <property type="molecule type" value="Transcribed_RNA"/>
</dbReference>
<gene>
    <name evidence="1" type="ORF">CPOL0286_LOCUS2969</name>
</gene>
<sequence>MRLARKAKLDEVLQCKRIGGNRDWQLESFIEEAVWAGCGEQAGLQAVSVKWMTILVCAANDPPLYAICRDCGEMKCVHKGDRLNVKMIACKCDTQDVDEACASKRKAKEPQTEAKRTRGFDQDLDPTCQGLYDTYTRKIGQVESRYPETEPKDIIKKLLGKDASIDDPLPNGRQSNVPGVTGEQGGRLLACYLFKLQRDVEQGGDEEGVLGDDADAQAWLERAKSRVLLRPAAKLYIDKAIAFLPKLKIGLACSLSTRVRRRRPMAMTISRTSLATNRRPCEAGSWAVGLGCEVGRRVGGEARRRGEW</sequence>
<accession>A0A7S4HFF4</accession>